<dbReference type="Pfam" id="PF13181">
    <property type="entry name" value="TPR_8"/>
    <property type="match status" value="1"/>
</dbReference>
<evidence type="ECO:0000313" key="2">
    <source>
        <dbReference type="Proteomes" id="UP000308149"/>
    </source>
</evidence>
<evidence type="ECO:0000313" key="1">
    <source>
        <dbReference type="EMBL" id="QDA57715.1"/>
    </source>
</evidence>
<dbReference type="InterPro" id="IPR019734">
    <property type="entry name" value="TPR_rpt"/>
</dbReference>
<dbReference type="Gene3D" id="1.25.40.10">
    <property type="entry name" value="Tetratricopeptide repeat domain"/>
    <property type="match status" value="1"/>
</dbReference>
<protein>
    <submittedName>
        <fullName evidence="1">Uncharacterized protein</fullName>
    </submittedName>
</protein>
<dbReference type="SMART" id="SM00028">
    <property type="entry name" value="TPR"/>
    <property type="match status" value="3"/>
</dbReference>
<dbReference type="SUPFAM" id="SSF48452">
    <property type="entry name" value="TPR-like"/>
    <property type="match status" value="1"/>
</dbReference>
<proteinExistence type="predicted"/>
<dbReference type="EMBL" id="CP040871">
    <property type="protein sequence ID" value="QDA57715.1"/>
    <property type="molecule type" value="Genomic_DNA"/>
</dbReference>
<dbReference type="InterPro" id="IPR011990">
    <property type="entry name" value="TPR-like_helical_dom_sf"/>
</dbReference>
<name>A0A5B7ZSR2_9GAMM</name>
<reference evidence="1 2" key="1">
    <citation type="submission" date="2019-06" db="EMBL/GenBank/DDBJ databases">
        <title>Thermomonas aquatica sp. nov., isolated from an industrial wastewater treatment plant.</title>
        <authorList>
            <person name="Jeon J.H."/>
            <person name="Park D.-S."/>
        </authorList>
    </citation>
    <scope>NUCLEOTIDE SEQUENCE [LARGE SCALE GENOMIC DNA]</scope>
    <source>
        <strain evidence="1 2">SY21</strain>
    </source>
</reference>
<dbReference type="OrthoDB" id="423509at2"/>
<dbReference type="Proteomes" id="UP000308149">
    <property type="component" value="Chromosome"/>
</dbReference>
<dbReference type="AlphaFoldDB" id="A0A5B7ZSR2"/>
<organism evidence="1 2">
    <name type="scientific">Thermomonas aquatica</name>
    <dbReference type="NCBI Taxonomy" id="2202149"/>
    <lineage>
        <taxon>Bacteria</taxon>
        <taxon>Pseudomonadati</taxon>
        <taxon>Pseudomonadota</taxon>
        <taxon>Gammaproteobacteria</taxon>
        <taxon>Lysobacterales</taxon>
        <taxon>Lysobacteraceae</taxon>
        <taxon>Thermomonas</taxon>
    </lineage>
</organism>
<accession>A0A5B7ZSR2</accession>
<dbReference type="KEGG" id="thes:FHQ07_10570"/>
<sequence length="490" mass="52379">MGQRQGFPIRGCMHALASTCRLGFGGLSFVRTSTGYACRTCVVGAAALLSACVITQPASVAFPPAARLAAEATRRLSMGDHDQARRAYAEALRRASTWQCWSNLSALALGLKDFDAALANARKAIGMAPAQAEAWVNAGVACWHAGARKDGARAMAHAVELAPANATAAIDYAYMLRSVDRVTQAYEVMRAARECGTRTAALLRAMAELERILGRFGDCRQHALEALQLMANEGLPSPALPELPAQLPHSLEAWRGVLEDCLRRLAPLRCDPCMAGGAVRIYALHGGLPEPRKDIDIVVDSRVGHDALRAAFADGYRPFARQGQIAPSGGAIGVLGLVHEASGIPIDIMLQDRSGGRWRGSFGAPDHLVFDTPAFSIVEEACAGMQVPLPLPQPLDEYLQWIYGDDWALPTQMVAGTPVPREFIQKGLHSPGIASASRPAALNRALLSLLTALHEGQMRSAAALCHQILAVEQQDAVREVQARLSGGRIR</sequence>
<gene>
    <name evidence="1" type="ORF">FHQ07_10570</name>
</gene>
<keyword evidence="2" id="KW-1185">Reference proteome</keyword>